<name>A0A8H7TD74_9HELO</name>
<proteinExistence type="predicted"/>
<comment type="caution">
    <text evidence="8">The sequence shown here is derived from an EMBL/GenBank/DDBJ whole genome shotgun (WGS) entry which is preliminary data.</text>
</comment>
<evidence type="ECO:0000313" key="9">
    <source>
        <dbReference type="Proteomes" id="UP000664132"/>
    </source>
</evidence>
<feature type="transmembrane region" description="Helical" evidence="6">
    <location>
        <begin position="209"/>
        <end position="231"/>
    </location>
</feature>
<feature type="transmembrane region" description="Helical" evidence="6">
    <location>
        <begin position="237"/>
        <end position="257"/>
    </location>
</feature>
<dbReference type="GO" id="GO:0016020">
    <property type="term" value="C:membrane"/>
    <property type="evidence" value="ECO:0007669"/>
    <property type="project" value="UniProtKB-SubCell"/>
</dbReference>
<dbReference type="SUPFAM" id="SSF103473">
    <property type="entry name" value="MFS general substrate transporter"/>
    <property type="match status" value="1"/>
</dbReference>
<dbReference type="AlphaFoldDB" id="A0A8H7TD74"/>
<gene>
    <name evidence="8" type="ORF">IFR04_007455</name>
</gene>
<organism evidence="8 9">
    <name type="scientific">Cadophora malorum</name>
    <dbReference type="NCBI Taxonomy" id="108018"/>
    <lineage>
        <taxon>Eukaryota</taxon>
        <taxon>Fungi</taxon>
        <taxon>Dikarya</taxon>
        <taxon>Ascomycota</taxon>
        <taxon>Pezizomycotina</taxon>
        <taxon>Leotiomycetes</taxon>
        <taxon>Helotiales</taxon>
        <taxon>Ploettnerulaceae</taxon>
        <taxon>Cadophora</taxon>
    </lineage>
</organism>
<dbReference type="Proteomes" id="UP000664132">
    <property type="component" value="Unassembled WGS sequence"/>
</dbReference>
<dbReference type="OrthoDB" id="3026777at2759"/>
<protein>
    <recommendedName>
        <fullName evidence="7">Major facilitator superfamily (MFS) profile domain-containing protein</fullName>
    </recommendedName>
</protein>
<evidence type="ECO:0000256" key="5">
    <source>
        <dbReference type="SAM" id="MobiDB-lite"/>
    </source>
</evidence>
<sequence>MATPFDPDSNGDNANETSSLLPRDRLPHTPATTSFVHPSHSPNVIIGILFTIVFVLAFGSTMMAVPAMRLAENIICHHYYDQIEGPGHIGFGDNIDEGLCKGDEVQKELNVIFSVIPVLEAIPSLVTIVPYGLLADKIGRKPVIILSLVGLLLNACWDIIVMWFWKTIPLRAIWADVVFTFIGGGDSVTLMVFYATISDITTEENRSNIFLLGTCSGLLAELIGPSVASALMAKSPWLPFLLGPVIILLGTLMILFVPETLHLRPRATVSAASTSDLASEQITSNAKVDDSTFFRAVKSQAVNTLKELWNSMAVLHSLPIFLLLLAFISPPFGLLSINLCLRYISRRFGWTLSDTGFLLSLRAFVNIILLLIIIPIFSHILVKYLHLSSRAKDLLLARASVIILVIGALFIAASPTIGLTILGIIVWTLGTGFVGLIRSVITTFVDQQHIGRLYAAVSVVETTASLIAGPLLGALYTWGLKWKGQWIGLPFYCLAGITFISSIGVFTFSYFEEKKASNESDTLGAEERETVGSV</sequence>
<feature type="transmembrane region" description="Helical" evidence="6">
    <location>
        <begin position="44"/>
        <end position="65"/>
    </location>
</feature>
<feature type="transmembrane region" description="Helical" evidence="6">
    <location>
        <begin position="364"/>
        <end position="382"/>
    </location>
</feature>
<feature type="compositionally biased region" description="Polar residues" evidence="5">
    <location>
        <begin position="10"/>
        <end position="20"/>
    </location>
</feature>
<dbReference type="PANTHER" id="PTHR23507:SF1">
    <property type="entry name" value="FI18259P1-RELATED"/>
    <property type="match status" value="1"/>
</dbReference>
<evidence type="ECO:0000313" key="8">
    <source>
        <dbReference type="EMBL" id="KAG4419404.1"/>
    </source>
</evidence>
<feature type="transmembrane region" description="Helical" evidence="6">
    <location>
        <begin position="394"/>
        <end position="413"/>
    </location>
</feature>
<dbReference type="Pfam" id="PF07690">
    <property type="entry name" value="MFS_1"/>
    <property type="match status" value="1"/>
</dbReference>
<keyword evidence="9" id="KW-1185">Reference proteome</keyword>
<comment type="subcellular location">
    <subcellularLocation>
        <location evidence="1">Membrane</location>
        <topology evidence="1">Multi-pass membrane protein</topology>
    </subcellularLocation>
</comment>
<feature type="region of interest" description="Disordered" evidence="5">
    <location>
        <begin position="1"/>
        <end position="25"/>
    </location>
</feature>
<dbReference type="PANTHER" id="PTHR23507">
    <property type="entry name" value="ZGC:174356"/>
    <property type="match status" value="1"/>
</dbReference>
<reference evidence="8" key="1">
    <citation type="submission" date="2021-02" db="EMBL/GenBank/DDBJ databases">
        <title>Genome sequence Cadophora malorum strain M34.</title>
        <authorList>
            <person name="Stefanovic E."/>
            <person name="Vu D."/>
            <person name="Scully C."/>
            <person name="Dijksterhuis J."/>
            <person name="Roader J."/>
            <person name="Houbraken J."/>
        </authorList>
    </citation>
    <scope>NUCLEOTIDE SEQUENCE</scope>
    <source>
        <strain evidence="8">M34</strain>
    </source>
</reference>
<dbReference type="PROSITE" id="PS50850">
    <property type="entry name" value="MFS"/>
    <property type="match status" value="1"/>
</dbReference>
<feature type="transmembrane region" description="Helical" evidence="6">
    <location>
        <begin position="453"/>
        <end position="477"/>
    </location>
</feature>
<evidence type="ECO:0000256" key="3">
    <source>
        <dbReference type="ARBA" id="ARBA00022989"/>
    </source>
</evidence>
<evidence type="ECO:0000256" key="1">
    <source>
        <dbReference type="ARBA" id="ARBA00004141"/>
    </source>
</evidence>
<feature type="transmembrane region" description="Helical" evidence="6">
    <location>
        <begin position="419"/>
        <end position="441"/>
    </location>
</feature>
<evidence type="ECO:0000259" key="7">
    <source>
        <dbReference type="PROSITE" id="PS50850"/>
    </source>
</evidence>
<dbReference type="InterPro" id="IPR036259">
    <property type="entry name" value="MFS_trans_sf"/>
</dbReference>
<evidence type="ECO:0000256" key="6">
    <source>
        <dbReference type="SAM" id="Phobius"/>
    </source>
</evidence>
<keyword evidence="3 6" id="KW-1133">Transmembrane helix</keyword>
<keyword evidence="2 6" id="KW-0812">Transmembrane</keyword>
<keyword evidence="4 6" id="KW-0472">Membrane</keyword>
<dbReference type="EMBL" id="JAFJYH010000106">
    <property type="protein sequence ID" value="KAG4419404.1"/>
    <property type="molecule type" value="Genomic_DNA"/>
</dbReference>
<feature type="transmembrane region" description="Helical" evidence="6">
    <location>
        <begin position="143"/>
        <end position="165"/>
    </location>
</feature>
<dbReference type="GO" id="GO:0022857">
    <property type="term" value="F:transmembrane transporter activity"/>
    <property type="evidence" value="ECO:0007669"/>
    <property type="project" value="InterPro"/>
</dbReference>
<dbReference type="Gene3D" id="1.20.1250.20">
    <property type="entry name" value="MFS general substrate transporter like domains"/>
    <property type="match status" value="1"/>
</dbReference>
<feature type="transmembrane region" description="Helical" evidence="6">
    <location>
        <begin position="177"/>
        <end position="197"/>
    </location>
</feature>
<accession>A0A8H7TD74</accession>
<dbReference type="InterPro" id="IPR020846">
    <property type="entry name" value="MFS_dom"/>
</dbReference>
<evidence type="ECO:0000256" key="4">
    <source>
        <dbReference type="ARBA" id="ARBA00023136"/>
    </source>
</evidence>
<feature type="domain" description="Major facilitator superfamily (MFS) profile" evidence="7">
    <location>
        <begin position="52"/>
        <end position="513"/>
    </location>
</feature>
<feature type="transmembrane region" description="Helical" evidence="6">
    <location>
        <begin position="489"/>
        <end position="511"/>
    </location>
</feature>
<feature type="transmembrane region" description="Helical" evidence="6">
    <location>
        <begin position="320"/>
        <end position="344"/>
    </location>
</feature>
<evidence type="ECO:0000256" key="2">
    <source>
        <dbReference type="ARBA" id="ARBA00022692"/>
    </source>
</evidence>
<dbReference type="InterPro" id="IPR011701">
    <property type="entry name" value="MFS"/>
</dbReference>